<proteinExistence type="predicted"/>
<dbReference type="STRING" id="474960.SAMN05216180_2594"/>
<gene>
    <name evidence="1" type="ORF">SAMN05216180_2594</name>
</gene>
<evidence type="ECO:0000313" key="2">
    <source>
        <dbReference type="Proteomes" id="UP000199158"/>
    </source>
</evidence>
<accession>A0A1H8DG02</accession>
<dbReference type="Proteomes" id="UP000199158">
    <property type="component" value="Unassembled WGS sequence"/>
</dbReference>
<reference evidence="1 2" key="1">
    <citation type="submission" date="2016-10" db="EMBL/GenBank/DDBJ databases">
        <authorList>
            <person name="de Groot N.N."/>
        </authorList>
    </citation>
    <scope>NUCLEOTIDE SEQUENCE [LARGE SCALE GENOMIC DNA]</scope>
    <source>
        <strain evidence="1 2">CGMCC 1.5070</strain>
    </source>
</reference>
<dbReference type="AlphaFoldDB" id="A0A1H8DG02"/>
<name>A0A1H8DG02_9FIRM</name>
<sequence length="67" mass="7531">MPKNNSFHNGTFAQGGLNDLLSKSASAKEYFMSLPDYVQGMIQQRSDHVQSEDELHRYAENLLAGDK</sequence>
<dbReference type="OrthoDB" id="1855326at2"/>
<dbReference type="RefSeq" id="WP_092755854.1">
    <property type="nucleotide sequence ID" value="NZ_FOCG01000003.1"/>
</dbReference>
<dbReference type="EMBL" id="FOCG01000003">
    <property type="protein sequence ID" value="SEN06251.1"/>
    <property type="molecule type" value="Genomic_DNA"/>
</dbReference>
<protein>
    <submittedName>
        <fullName evidence="1">Uncharacterized protein</fullName>
    </submittedName>
</protein>
<evidence type="ECO:0000313" key="1">
    <source>
        <dbReference type="EMBL" id="SEN06251.1"/>
    </source>
</evidence>
<keyword evidence="2" id="KW-1185">Reference proteome</keyword>
<organism evidence="1 2">
    <name type="scientific">Hydrogenoanaerobacterium saccharovorans</name>
    <dbReference type="NCBI Taxonomy" id="474960"/>
    <lineage>
        <taxon>Bacteria</taxon>
        <taxon>Bacillati</taxon>
        <taxon>Bacillota</taxon>
        <taxon>Clostridia</taxon>
        <taxon>Eubacteriales</taxon>
        <taxon>Oscillospiraceae</taxon>
        <taxon>Hydrogenoanaerobacterium</taxon>
    </lineage>
</organism>